<sequence>MASLASSPESSPPGSSTASPTSSPESSPPGSPTLVPSLPIPNIPVSGPSPAPTAPQYGHPQPLPYANATPHIPPIGVPLNRLPPFTHTKYAHINTPYDLLVSYEYFSEPQGFKPYHFRQCYMPTSCIYVIVEKAWSTQVDLDTYSQILLRYHPDCYTDLRYKCVSDSPAVVRRPKVQVCPLYSSEMQRAIDRAVDPELEREDPKLFARLKHLSDVEDKIVFFIVVQGKGQGPVSKLVVKASFYQIMTEMFSAAANQLSIVFSGAMREKDLGRLGKGYKNSCQKALRMERRTLCHWEYVRSDTRFKRVDNYDDLLVDDLDKNVIRVGC</sequence>
<keyword evidence="3" id="KW-1185">Reference proteome</keyword>
<evidence type="ECO:0000313" key="2">
    <source>
        <dbReference type="EMBL" id="KAJ2900615.1"/>
    </source>
</evidence>
<gene>
    <name evidence="2" type="ORF">MKZ38_002314</name>
</gene>
<feature type="region of interest" description="Disordered" evidence="1">
    <location>
        <begin position="1"/>
        <end position="65"/>
    </location>
</feature>
<comment type="caution">
    <text evidence="2">The sequence shown here is derived from an EMBL/GenBank/DDBJ whole genome shotgun (WGS) entry which is preliminary data.</text>
</comment>
<organism evidence="2 3">
    <name type="scientific">Zalerion maritima</name>
    <dbReference type="NCBI Taxonomy" id="339359"/>
    <lineage>
        <taxon>Eukaryota</taxon>
        <taxon>Fungi</taxon>
        <taxon>Dikarya</taxon>
        <taxon>Ascomycota</taxon>
        <taxon>Pezizomycotina</taxon>
        <taxon>Sordariomycetes</taxon>
        <taxon>Lulworthiomycetidae</taxon>
        <taxon>Lulworthiales</taxon>
        <taxon>Lulworthiaceae</taxon>
        <taxon>Zalerion</taxon>
    </lineage>
</organism>
<feature type="compositionally biased region" description="Pro residues" evidence="1">
    <location>
        <begin position="38"/>
        <end position="53"/>
    </location>
</feature>
<accession>A0AAD5RQM0</accession>
<protein>
    <submittedName>
        <fullName evidence="2">Uncharacterized protein</fullName>
    </submittedName>
</protein>
<dbReference type="AlphaFoldDB" id="A0AAD5RQM0"/>
<name>A0AAD5RQM0_9PEZI</name>
<evidence type="ECO:0000256" key="1">
    <source>
        <dbReference type="SAM" id="MobiDB-lite"/>
    </source>
</evidence>
<evidence type="ECO:0000313" key="3">
    <source>
        <dbReference type="Proteomes" id="UP001201980"/>
    </source>
</evidence>
<dbReference type="Proteomes" id="UP001201980">
    <property type="component" value="Unassembled WGS sequence"/>
</dbReference>
<dbReference type="EMBL" id="JAKWBI020000169">
    <property type="protein sequence ID" value="KAJ2900615.1"/>
    <property type="molecule type" value="Genomic_DNA"/>
</dbReference>
<proteinExistence type="predicted"/>
<reference evidence="2" key="1">
    <citation type="submission" date="2022-07" db="EMBL/GenBank/DDBJ databases">
        <title>Draft genome sequence of Zalerion maritima ATCC 34329, a (micro)plastics degrading marine fungus.</title>
        <authorList>
            <person name="Paco A."/>
            <person name="Goncalves M.F.M."/>
            <person name="Rocha-Santos T.A.P."/>
            <person name="Alves A."/>
        </authorList>
    </citation>
    <scope>NUCLEOTIDE SEQUENCE</scope>
    <source>
        <strain evidence="2">ATCC 34329</strain>
    </source>
</reference>
<feature type="compositionally biased region" description="Low complexity" evidence="1">
    <location>
        <begin position="1"/>
        <end position="25"/>
    </location>
</feature>